<evidence type="ECO:0000256" key="7">
    <source>
        <dbReference type="RuleBase" id="RU363032"/>
    </source>
</evidence>
<dbReference type="Gene3D" id="1.10.3720.10">
    <property type="entry name" value="MetI-like"/>
    <property type="match status" value="1"/>
</dbReference>
<keyword evidence="6 7" id="KW-0472">Membrane</keyword>
<feature type="transmembrane region" description="Helical" evidence="7">
    <location>
        <begin position="89"/>
        <end position="110"/>
    </location>
</feature>
<evidence type="ECO:0000256" key="3">
    <source>
        <dbReference type="ARBA" id="ARBA00022475"/>
    </source>
</evidence>
<evidence type="ECO:0000256" key="4">
    <source>
        <dbReference type="ARBA" id="ARBA00022692"/>
    </source>
</evidence>
<comment type="similarity">
    <text evidence="7">Belongs to the binding-protein-dependent transport system permease family.</text>
</comment>
<feature type="transmembrane region" description="Helical" evidence="7">
    <location>
        <begin position="175"/>
        <end position="199"/>
    </location>
</feature>
<proteinExistence type="inferred from homology"/>
<accession>A0ABW3DFY5</accession>
<keyword evidence="4 7" id="KW-0812">Transmembrane</keyword>
<dbReference type="SUPFAM" id="SSF161098">
    <property type="entry name" value="MetI-like"/>
    <property type="match status" value="1"/>
</dbReference>
<dbReference type="CDD" id="cd06261">
    <property type="entry name" value="TM_PBP2"/>
    <property type="match status" value="1"/>
</dbReference>
<keyword evidence="10" id="KW-1185">Reference proteome</keyword>
<comment type="subcellular location">
    <subcellularLocation>
        <location evidence="1 7">Cell membrane</location>
        <topology evidence="1 7">Multi-pass membrane protein</topology>
    </subcellularLocation>
</comment>
<dbReference type="InterPro" id="IPR035906">
    <property type="entry name" value="MetI-like_sf"/>
</dbReference>
<dbReference type="RefSeq" id="WP_379290555.1">
    <property type="nucleotide sequence ID" value="NZ_JBHTIU010000081.1"/>
</dbReference>
<keyword evidence="3" id="KW-1003">Cell membrane</keyword>
<evidence type="ECO:0000256" key="2">
    <source>
        <dbReference type="ARBA" id="ARBA00022448"/>
    </source>
</evidence>
<protein>
    <submittedName>
        <fullName evidence="9">Carbohydrate ABC transporter permease</fullName>
    </submittedName>
</protein>
<keyword evidence="2 7" id="KW-0813">Transport</keyword>
<evidence type="ECO:0000256" key="5">
    <source>
        <dbReference type="ARBA" id="ARBA00022989"/>
    </source>
</evidence>
<reference evidence="10" key="1">
    <citation type="journal article" date="2019" name="Int. J. Syst. Evol. Microbiol.">
        <title>The Global Catalogue of Microorganisms (GCM) 10K type strain sequencing project: providing services to taxonomists for standard genome sequencing and annotation.</title>
        <authorList>
            <consortium name="The Broad Institute Genomics Platform"/>
            <consortium name="The Broad Institute Genome Sequencing Center for Infectious Disease"/>
            <person name="Wu L."/>
            <person name="Ma J."/>
        </authorList>
    </citation>
    <scope>NUCLEOTIDE SEQUENCE [LARGE SCALE GENOMIC DNA]</scope>
    <source>
        <strain evidence="10">CCUG 57263</strain>
    </source>
</reference>
<feature type="transmembrane region" description="Helical" evidence="7">
    <location>
        <begin position="25"/>
        <end position="48"/>
    </location>
</feature>
<dbReference type="EMBL" id="JBHTIU010000081">
    <property type="protein sequence ID" value="MFD0871506.1"/>
    <property type="molecule type" value="Genomic_DNA"/>
</dbReference>
<organism evidence="9 10">
    <name type="scientific">Paenibacillus residui</name>
    <dbReference type="NCBI Taxonomy" id="629724"/>
    <lineage>
        <taxon>Bacteria</taxon>
        <taxon>Bacillati</taxon>
        <taxon>Bacillota</taxon>
        <taxon>Bacilli</taxon>
        <taxon>Bacillales</taxon>
        <taxon>Paenibacillaceae</taxon>
        <taxon>Paenibacillus</taxon>
    </lineage>
</organism>
<name>A0ABW3DFY5_9BACL</name>
<dbReference type="PANTHER" id="PTHR43005">
    <property type="entry name" value="BLR7065 PROTEIN"/>
    <property type="match status" value="1"/>
</dbReference>
<dbReference type="PROSITE" id="PS50928">
    <property type="entry name" value="ABC_TM1"/>
    <property type="match status" value="1"/>
</dbReference>
<evidence type="ECO:0000313" key="9">
    <source>
        <dbReference type="EMBL" id="MFD0871506.1"/>
    </source>
</evidence>
<evidence type="ECO:0000256" key="6">
    <source>
        <dbReference type="ARBA" id="ARBA00023136"/>
    </source>
</evidence>
<feature type="transmembrane region" description="Helical" evidence="7">
    <location>
        <begin position="220"/>
        <end position="243"/>
    </location>
</feature>
<keyword evidence="5 7" id="KW-1133">Transmembrane helix</keyword>
<feature type="transmembrane region" description="Helical" evidence="7">
    <location>
        <begin position="280"/>
        <end position="302"/>
    </location>
</feature>
<evidence type="ECO:0000259" key="8">
    <source>
        <dbReference type="PROSITE" id="PS50928"/>
    </source>
</evidence>
<dbReference type="Proteomes" id="UP001597120">
    <property type="component" value="Unassembled WGS sequence"/>
</dbReference>
<dbReference type="PANTHER" id="PTHR43005:SF1">
    <property type="entry name" value="SPERMIDINE_PUTRESCINE TRANSPORT SYSTEM PERMEASE PROTEIN"/>
    <property type="match status" value="1"/>
</dbReference>
<dbReference type="InterPro" id="IPR000515">
    <property type="entry name" value="MetI-like"/>
</dbReference>
<gene>
    <name evidence="9" type="ORF">ACFQ03_20405</name>
</gene>
<feature type="transmembrane region" description="Helical" evidence="7">
    <location>
        <begin position="130"/>
        <end position="155"/>
    </location>
</feature>
<feature type="domain" description="ABC transmembrane type-1" evidence="8">
    <location>
        <begin position="85"/>
        <end position="301"/>
    </location>
</feature>
<sequence length="311" mass="35126">MSNSLTKTDRKQLVRQSSSNAVTDFFRKVSFIMPAMVLLVLLTGYPLFQVIQMSFYDYTDKSNPVYNGMANYRAFLEDPLFWNALKNTLTFTFVSVACGLILGLTLALLLNQPIHSKLRGALRSLFMFPWLTSSTVVAAVWMLILNPFGLLNWILQSLGFQELGQTAWLSNEHTAIFGVILANIWRGFPFMMLMLLAGLQTIPKDLYEAADLDGAGFFRRLFYVTLPQLKSILLTVTVLEIIWNFRSFDLVFLMTGGGPMNATEILSTYIYQHAFRTLDFGYASATAIFMLLVMILVSIAYLRTSLGKESN</sequence>
<evidence type="ECO:0000256" key="1">
    <source>
        <dbReference type="ARBA" id="ARBA00004651"/>
    </source>
</evidence>
<dbReference type="Pfam" id="PF00528">
    <property type="entry name" value="BPD_transp_1"/>
    <property type="match status" value="1"/>
</dbReference>
<comment type="caution">
    <text evidence="9">The sequence shown here is derived from an EMBL/GenBank/DDBJ whole genome shotgun (WGS) entry which is preliminary data.</text>
</comment>
<evidence type="ECO:0000313" key="10">
    <source>
        <dbReference type="Proteomes" id="UP001597120"/>
    </source>
</evidence>